<dbReference type="RefSeq" id="WP_074448685.1">
    <property type="nucleotide sequence ID" value="NZ_FMAE01000075.1"/>
</dbReference>
<dbReference type="EMBL" id="FMAE01000075">
    <property type="protein sequence ID" value="SCB53583.1"/>
    <property type="molecule type" value="Genomic_DNA"/>
</dbReference>
<accession>A0A1C3XMU2</accession>
<evidence type="ECO:0000313" key="2">
    <source>
        <dbReference type="Proteomes" id="UP000183174"/>
    </source>
</evidence>
<name>A0A1C3XMU2_9BRAD</name>
<sequence length="154" mass="17702">MAKTKRTNEERIVARIALVRASYEKARKDRSKTSDYRYLRSVLRAYEYFDQNDLVDNLAEIAPCVLMASVRSGQHAVRTIIDASCDDDDLRMRSRWTRALEYALTRNVAANDLLRFLRANNGIAGCADLASKTQSKSSRRRPLYFVKPRLTLKP</sequence>
<dbReference type="Proteomes" id="UP000183174">
    <property type="component" value="Unassembled WGS sequence"/>
</dbReference>
<gene>
    <name evidence="1" type="ORF">GA0061099_10751</name>
</gene>
<proteinExistence type="predicted"/>
<reference evidence="1 2" key="1">
    <citation type="submission" date="2016-08" db="EMBL/GenBank/DDBJ databases">
        <authorList>
            <person name="Seilhamer J.J."/>
        </authorList>
    </citation>
    <scope>NUCLEOTIDE SEQUENCE [LARGE SCALE GENOMIC DNA]</scope>
    <source>
        <strain evidence="1 2">CCBAU 10071</strain>
    </source>
</reference>
<evidence type="ECO:0000313" key="1">
    <source>
        <dbReference type="EMBL" id="SCB53583.1"/>
    </source>
</evidence>
<dbReference type="AlphaFoldDB" id="A0A1C3XMU2"/>
<protein>
    <submittedName>
        <fullName evidence="1">Uncharacterized protein</fullName>
    </submittedName>
</protein>
<organism evidence="1 2">
    <name type="scientific">Bradyrhizobium yuanmingense</name>
    <dbReference type="NCBI Taxonomy" id="108015"/>
    <lineage>
        <taxon>Bacteria</taxon>
        <taxon>Pseudomonadati</taxon>
        <taxon>Pseudomonadota</taxon>
        <taxon>Alphaproteobacteria</taxon>
        <taxon>Hyphomicrobiales</taxon>
        <taxon>Nitrobacteraceae</taxon>
        <taxon>Bradyrhizobium</taxon>
    </lineage>
</organism>